<protein>
    <submittedName>
        <fullName evidence="3">Dehydrogenase</fullName>
    </submittedName>
</protein>
<evidence type="ECO:0000259" key="2">
    <source>
        <dbReference type="Pfam" id="PF22725"/>
    </source>
</evidence>
<accession>A0ABT2EMF3</accession>
<dbReference type="Proteomes" id="UP001204798">
    <property type="component" value="Unassembled WGS sequence"/>
</dbReference>
<dbReference type="PANTHER" id="PTHR43249:SF1">
    <property type="entry name" value="D-GLUCOSIDE 3-DEHYDROGENASE"/>
    <property type="match status" value="1"/>
</dbReference>
<comment type="caution">
    <text evidence="3">The sequence shown here is derived from an EMBL/GenBank/DDBJ whole genome shotgun (WGS) entry which is preliminary data.</text>
</comment>
<gene>
    <name evidence="3" type="ORF">M2350_000497</name>
</gene>
<dbReference type="Gene3D" id="3.30.360.10">
    <property type="entry name" value="Dihydrodipicolinate Reductase, domain 2"/>
    <property type="match status" value="1"/>
</dbReference>
<evidence type="ECO:0000313" key="4">
    <source>
        <dbReference type="Proteomes" id="UP001204798"/>
    </source>
</evidence>
<dbReference type="RefSeq" id="WP_259093501.1">
    <property type="nucleotide sequence ID" value="NZ_CP130454.1"/>
</dbReference>
<dbReference type="SUPFAM" id="SSF51735">
    <property type="entry name" value="NAD(P)-binding Rossmann-fold domains"/>
    <property type="match status" value="1"/>
</dbReference>
<dbReference type="InterPro" id="IPR036291">
    <property type="entry name" value="NAD(P)-bd_dom_sf"/>
</dbReference>
<dbReference type="Pfam" id="PF01408">
    <property type="entry name" value="GFO_IDH_MocA"/>
    <property type="match status" value="1"/>
</dbReference>
<dbReference type="InterPro" id="IPR055170">
    <property type="entry name" value="GFO_IDH_MocA-like_dom"/>
</dbReference>
<dbReference type="SUPFAM" id="SSF55347">
    <property type="entry name" value="Glyceraldehyde-3-phosphate dehydrogenase-like, C-terminal domain"/>
    <property type="match status" value="1"/>
</dbReference>
<name>A0ABT2EMF3_9BACT</name>
<reference evidence="3 4" key="1">
    <citation type="submission" date="2022-08" db="EMBL/GenBank/DDBJ databases">
        <title>Bacterial and archaeal communities from various locations to study Microbial Dark Matter (Phase II).</title>
        <authorList>
            <person name="Stepanauskas R."/>
        </authorList>
    </citation>
    <scope>NUCLEOTIDE SEQUENCE [LARGE SCALE GENOMIC DNA]</scope>
    <source>
        <strain evidence="3 4">PD1</strain>
    </source>
</reference>
<dbReference type="InterPro" id="IPR000683">
    <property type="entry name" value="Gfo/Idh/MocA-like_OxRdtase_N"/>
</dbReference>
<keyword evidence="4" id="KW-1185">Reference proteome</keyword>
<dbReference type="Gene3D" id="3.40.50.720">
    <property type="entry name" value="NAD(P)-binding Rossmann-like Domain"/>
    <property type="match status" value="1"/>
</dbReference>
<feature type="domain" description="Gfo/Idh/MocA-like oxidoreductase N-terminal" evidence="1">
    <location>
        <begin position="7"/>
        <end position="127"/>
    </location>
</feature>
<feature type="domain" description="GFO/IDH/MocA-like oxidoreductase" evidence="2">
    <location>
        <begin position="135"/>
        <end position="252"/>
    </location>
</feature>
<dbReference type="InterPro" id="IPR052515">
    <property type="entry name" value="Gfo/Idh/MocA_Oxidoreductase"/>
</dbReference>
<dbReference type="Pfam" id="PF22725">
    <property type="entry name" value="GFO_IDH_MocA_C3"/>
    <property type="match status" value="1"/>
</dbReference>
<evidence type="ECO:0000313" key="3">
    <source>
        <dbReference type="EMBL" id="MCS3918100.1"/>
    </source>
</evidence>
<dbReference type="EMBL" id="JANUCP010000001">
    <property type="protein sequence ID" value="MCS3918100.1"/>
    <property type="molecule type" value="Genomic_DNA"/>
</dbReference>
<organism evidence="3 4">
    <name type="scientific">Candidatus Fervidibacter sacchari</name>
    <dbReference type="NCBI Taxonomy" id="1448929"/>
    <lineage>
        <taxon>Bacteria</taxon>
        <taxon>Candidatus Fervidibacterota</taxon>
        <taxon>Candidatus Fervidibacter</taxon>
    </lineage>
</organism>
<dbReference type="PANTHER" id="PTHR43249">
    <property type="entry name" value="UDP-N-ACETYL-2-AMINO-2-DEOXY-D-GLUCURONATE OXIDASE"/>
    <property type="match status" value="1"/>
</dbReference>
<evidence type="ECO:0000259" key="1">
    <source>
        <dbReference type="Pfam" id="PF01408"/>
    </source>
</evidence>
<proteinExistence type="predicted"/>
<sequence length="335" mass="37136">MAEKRYRVGILGCGGIANAHARAILKTGRMDFVAFCDIEEARAKEFNERYAQGNAKVFTDYRKMFELAEMDIVYICLPPFAHFDEVELATKAGVHIFIEKPIALDMATAERMVKACKENKVKSQVGFMNRHGDAVQTVKRMIESGEAGQPGLLVAWYMCNSLHAPWWRDKSKSGGQIVEQIIHTYDIARFLLGEPVSVFCHLDNLFHKDVPNYTSEDVSATSIRFSSGAVATIAGTNGAIPGKWINQWKLVTQNFTVDFTDANNATLVQTNLPHLRTLTVNSDKDLFLAETLDLLKAIETDGETVCPMEEGAKTLRLVLAARESGETGRVISLVG</sequence>